<name>A0A6J6QJZ2_9ZZZZ</name>
<reference evidence="1" key="1">
    <citation type="submission" date="2020-05" db="EMBL/GenBank/DDBJ databases">
        <authorList>
            <person name="Chiriac C."/>
            <person name="Salcher M."/>
            <person name="Ghai R."/>
            <person name="Kavagutti S V."/>
        </authorList>
    </citation>
    <scope>NUCLEOTIDE SEQUENCE</scope>
</reference>
<protein>
    <submittedName>
        <fullName evidence="1">Unannotated protein</fullName>
    </submittedName>
</protein>
<accession>A0A6J6QJZ2</accession>
<sequence length="116" mass="13726">MDDHFFPHRASVGILKKMNFVKYHNAKILNRRGTCVDHVSQYFRCHNNDRRIWVDAVVASEQPDFVASIQLNEFGVFLIRKCFDWCRIKRSHGFESRDTYCVLGNNRFARSRWGGN</sequence>
<dbReference type="EMBL" id="CAEZYG010000071">
    <property type="protein sequence ID" value="CAB4711189.1"/>
    <property type="molecule type" value="Genomic_DNA"/>
</dbReference>
<proteinExistence type="predicted"/>
<evidence type="ECO:0000313" key="1">
    <source>
        <dbReference type="EMBL" id="CAB4711189.1"/>
    </source>
</evidence>
<dbReference type="AlphaFoldDB" id="A0A6J6QJZ2"/>
<gene>
    <name evidence="1" type="ORF">UFOPK2657_00524</name>
</gene>
<organism evidence="1">
    <name type="scientific">freshwater metagenome</name>
    <dbReference type="NCBI Taxonomy" id="449393"/>
    <lineage>
        <taxon>unclassified sequences</taxon>
        <taxon>metagenomes</taxon>
        <taxon>ecological metagenomes</taxon>
    </lineage>
</organism>